<evidence type="ECO:0000313" key="4">
    <source>
        <dbReference type="WBParaSite" id="EgrG_000968000"/>
    </source>
</evidence>
<dbReference type="EMBL" id="LK028577">
    <property type="protein sequence ID" value="CDS16963.1"/>
    <property type="molecule type" value="Genomic_DNA"/>
</dbReference>
<evidence type="ECO:0000313" key="2">
    <source>
        <dbReference type="EMBL" id="CDS16963.1"/>
    </source>
</evidence>
<sequence length="92" mass="10491">MPFDERMLAITALAICLFFTSASPMVTEKCFSSDKEMIIYLLKKYGLCYENLLDSDCPQLNINKKATLAYFKRSLLSPELSLSDKRASLAYF</sequence>
<reference evidence="2" key="2">
    <citation type="submission" date="2014-06" db="EMBL/GenBank/DDBJ databases">
        <authorList>
            <person name="Aslett M."/>
        </authorList>
    </citation>
    <scope>NUCLEOTIDE SEQUENCE</scope>
</reference>
<protein>
    <submittedName>
        <fullName evidence="4">DDE_Tnp_1_7 domain-containing protein</fullName>
    </submittedName>
</protein>
<gene>
    <name evidence="2" type="ORF">EgrG_000968000</name>
</gene>
<dbReference type="AlphaFoldDB" id="A0A068WH10"/>
<reference evidence="4" key="3">
    <citation type="submission" date="2020-10" db="UniProtKB">
        <authorList>
            <consortium name="WormBaseParasite"/>
        </authorList>
    </citation>
    <scope>IDENTIFICATION</scope>
</reference>
<name>A0A068WH10_ECHGR</name>
<organism evidence="2">
    <name type="scientific">Echinococcus granulosus</name>
    <name type="common">Hydatid tapeworm</name>
    <dbReference type="NCBI Taxonomy" id="6210"/>
    <lineage>
        <taxon>Eukaryota</taxon>
        <taxon>Metazoa</taxon>
        <taxon>Spiralia</taxon>
        <taxon>Lophotrochozoa</taxon>
        <taxon>Platyhelminthes</taxon>
        <taxon>Cestoda</taxon>
        <taxon>Eucestoda</taxon>
        <taxon>Cyclophyllidea</taxon>
        <taxon>Taeniidae</taxon>
        <taxon>Echinococcus</taxon>
        <taxon>Echinococcus granulosus group</taxon>
    </lineage>
</organism>
<proteinExistence type="predicted"/>
<dbReference type="Proteomes" id="UP000492820">
    <property type="component" value="Unassembled WGS sequence"/>
</dbReference>
<accession>A0A068WH10</accession>
<evidence type="ECO:0000313" key="3">
    <source>
        <dbReference type="Proteomes" id="UP000492820"/>
    </source>
</evidence>
<feature type="chain" id="PRO_5041035862" evidence="1">
    <location>
        <begin position="23"/>
        <end position="92"/>
    </location>
</feature>
<keyword evidence="1" id="KW-0732">Signal</keyword>
<evidence type="ECO:0000256" key="1">
    <source>
        <dbReference type="SAM" id="SignalP"/>
    </source>
</evidence>
<feature type="signal peptide" evidence="1">
    <location>
        <begin position="1"/>
        <end position="22"/>
    </location>
</feature>
<reference evidence="2 3" key="1">
    <citation type="journal article" date="2013" name="Nature">
        <title>The genomes of four tapeworm species reveal adaptations to parasitism.</title>
        <authorList>
            <person name="Tsai I.J."/>
            <person name="Zarowiecki M."/>
            <person name="Holroyd N."/>
            <person name="Garciarrubio A."/>
            <person name="Sanchez-Flores A."/>
            <person name="Brooks K.L."/>
            <person name="Tracey A."/>
            <person name="Bobes R.J."/>
            <person name="Fragoso G."/>
            <person name="Sciutto E."/>
            <person name="Aslett M."/>
            <person name="Beasley H."/>
            <person name="Bennett H.M."/>
            <person name="Cai J."/>
            <person name="Camicia F."/>
            <person name="Clark R."/>
            <person name="Cucher M."/>
            <person name="De Silva N."/>
            <person name="Day T.A."/>
            <person name="Deplazes P."/>
            <person name="Estrada K."/>
            <person name="Fernandez C."/>
            <person name="Holland P.W."/>
            <person name="Hou J."/>
            <person name="Hu S."/>
            <person name="Huckvale T."/>
            <person name="Hung S.S."/>
            <person name="Kamenetzky L."/>
            <person name="Keane J.A."/>
            <person name="Kiss F."/>
            <person name="Koziol U."/>
            <person name="Lambert O."/>
            <person name="Liu K."/>
            <person name="Luo X."/>
            <person name="Luo Y."/>
            <person name="Macchiaroli N."/>
            <person name="Nichol S."/>
            <person name="Paps J."/>
            <person name="Parkinson J."/>
            <person name="Pouchkina-Stantcheva N."/>
            <person name="Riddiford N."/>
            <person name="Rosenzvit M."/>
            <person name="Salinas G."/>
            <person name="Wasmuth J.D."/>
            <person name="Zamanian M."/>
            <person name="Zheng Y."/>
            <person name="Cai X."/>
            <person name="Soberon X."/>
            <person name="Olson P.D."/>
            <person name="Laclette J.P."/>
            <person name="Brehm K."/>
            <person name="Berriman M."/>
            <person name="Garciarrubio A."/>
            <person name="Bobes R.J."/>
            <person name="Fragoso G."/>
            <person name="Sanchez-Flores A."/>
            <person name="Estrada K."/>
            <person name="Cevallos M.A."/>
            <person name="Morett E."/>
            <person name="Gonzalez V."/>
            <person name="Portillo T."/>
            <person name="Ochoa-Leyva A."/>
            <person name="Jose M.V."/>
            <person name="Sciutto E."/>
            <person name="Landa A."/>
            <person name="Jimenez L."/>
            <person name="Valdes V."/>
            <person name="Carrero J.C."/>
            <person name="Larralde C."/>
            <person name="Morales-Montor J."/>
            <person name="Limon-Lason J."/>
            <person name="Soberon X."/>
            <person name="Laclette J.P."/>
        </authorList>
    </citation>
    <scope>NUCLEOTIDE SEQUENCE [LARGE SCALE GENOMIC DNA]</scope>
</reference>
<dbReference type="WBParaSite" id="EgrG_000968000">
    <property type="protein sequence ID" value="EgrG_000968000"/>
    <property type="gene ID" value="EgrG_000968000"/>
</dbReference>